<dbReference type="GO" id="GO:0004630">
    <property type="term" value="F:phospholipase D activity"/>
    <property type="evidence" value="ECO:0007669"/>
    <property type="project" value="UniProtKB-EC"/>
</dbReference>
<reference evidence="14 15" key="1">
    <citation type="submission" date="2018-06" db="EMBL/GenBank/DDBJ databases">
        <title>Whole Genome Sequence of an efficient microsymbiont, Rhizobium tropici.</title>
        <authorList>
            <person name="Srinivasan R."/>
            <person name="Singh H.V."/>
            <person name="Srivastava R."/>
            <person name="Kumari B."/>
            <person name="Radhakrishna A."/>
        </authorList>
    </citation>
    <scope>NUCLEOTIDE SEQUENCE [LARGE SCALE GENOMIC DNA]</scope>
    <source>
        <strain evidence="14 15">IGFRI Rhizo-19</strain>
    </source>
</reference>
<evidence type="ECO:0000256" key="2">
    <source>
        <dbReference type="ARBA" id="ARBA00003145"/>
    </source>
</evidence>
<evidence type="ECO:0000256" key="4">
    <source>
        <dbReference type="ARBA" id="ARBA00008664"/>
    </source>
</evidence>
<feature type="region of interest" description="Disordered" evidence="12">
    <location>
        <begin position="515"/>
        <end position="541"/>
    </location>
</feature>
<evidence type="ECO:0000256" key="10">
    <source>
        <dbReference type="ARBA" id="ARBA00023098"/>
    </source>
</evidence>
<dbReference type="SUPFAM" id="SSF56024">
    <property type="entry name" value="Phospholipase D/nuclease"/>
    <property type="match status" value="2"/>
</dbReference>
<dbReference type="Gene3D" id="3.30.870.10">
    <property type="entry name" value="Endonuclease Chain A"/>
    <property type="match status" value="2"/>
</dbReference>
<gene>
    <name evidence="14" type="ORF">DQ393_32775</name>
</gene>
<evidence type="ECO:0000256" key="7">
    <source>
        <dbReference type="ARBA" id="ARBA00022525"/>
    </source>
</evidence>
<dbReference type="GO" id="GO:0006793">
    <property type="term" value="P:phosphorus metabolic process"/>
    <property type="evidence" value="ECO:0007669"/>
    <property type="project" value="UniProtKB-ARBA"/>
</dbReference>
<dbReference type="InterPro" id="IPR025202">
    <property type="entry name" value="PLD-like_dom"/>
</dbReference>
<comment type="function">
    <text evidence="2">Could be a virulence factor.</text>
</comment>
<evidence type="ECO:0000313" key="15">
    <source>
        <dbReference type="Proteomes" id="UP000251205"/>
    </source>
</evidence>
<protein>
    <recommendedName>
        <fullName evidence="6">Phospholipase D</fullName>
        <ecNumber evidence="5">3.1.4.4</ecNumber>
    </recommendedName>
    <alternativeName>
        <fullName evidence="11">Choline phosphatase</fullName>
    </alternativeName>
</protein>
<evidence type="ECO:0000259" key="13">
    <source>
        <dbReference type="PROSITE" id="PS50035"/>
    </source>
</evidence>
<accession>A0A329Y6C6</accession>
<dbReference type="GO" id="GO:0005576">
    <property type="term" value="C:extracellular region"/>
    <property type="evidence" value="ECO:0007669"/>
    <property type="project" value="UniProtKB-SubCell"/>
</dbReference>
<evidence type="ECO:0000256" key="3">
    <source>
        <dbReference type="ARBA" id="ARBA00004613"/>
    </source>
</evidence>
<dbReference type="EC" id="3.1.4.4" evidence="5"/>
<keyword evidence="10" id="KW-0443">Lipid metabolism</keyword>
<dbReference type="AlphaFoldDB" id="A0A329Y6C6"/>
<dbReference type="PANTHER" id="PTHR43856:SF1">
    <property type="entry name" value="MITOCHONDRIAL CARDIOLIPIN HYDROLASE"/>
    <property type="match status" value="1"/>
</dbReference>
<comment type="catalytic activity">
    <reaction evidence="1">
        <text>a 1,2-diacyl-sn-glycero-3-phosphocholine + H2O = a 1,2-diacyl-sn-glycero-3-phosphate + choline + H(+)</text>
        <dbReference type="Rhea" id="RHEA:14445"/>
        <dbReference type="ChEBI" id="CHEBI:15354"/>
        <dbReference type="ChEBI" id="CHEBI:15377"/>
        <dbReference type="ChEBI" id="CHEBI:15378"/>
        <dbReference type="ChEBI" id="CHEBI:57643"/>
        <dbReference type="ChEBI" id="CHEBI:58608"/>
        <dbReference type="EC" id="3.1.4.4"/>
    </reaction>
</comment>
<dbReference type="PANTHER" id="PTHR43856">
    <property type="entry name" value="CARDIOLIPIN HYDROLASE"/>
    <property type="match status" value="1"/>
</dbReference>
<evidence type="ECO:0000256" key="6">
    <source>
        <dbReference type="ARBA" id="ARBA00018392"/>
    </source>
</evidence>
<evidence type="ECO:0000256" key="11">
    <source>
        <dbReference type="ARBA" id="ARBA00029594"/>
    </source>
</evidence>
<organism evidence="14 15">
    <name type="scientific">Rhizobium tropici</name>
    <dbReference type="NCBI Taxonomy" id="398"/>
    <lineage>
        <taxon>Bacteria</taxon>
        <taxon>Pseudomonadati</taxon>
        <taxon>Pseudomonadota</taxon>
        <taxon>Alphaproteobacteria</taxon>
        <taxon>Hyphomicrobiales</taxon>
        <taxon>Rhizobiaceae</taxon>
        <taxon>Rhizobium/Agrobacterium group</taxon>
        <taxon>Rhizobium</taxon>
    </lineage>
</organism>
<keyword evidence="7" id="KW-0964">Secreted</keyword>
<evidence type="ECO:0000256" key="12">
    <source>
        <dbReference type="SAM" id="MobiDB-lite"/>
    </source>
</evidence>
<dbReference type="OrthoDB" id="9789376at2"/>
<dbReference type="GO" id="GO:0016891">
    <property type="term" value="F:RNA endonuclease activity producing 5'-phosphomonoesters, hydrolytic mechanism"/>
    <property type="evidence" value="ECO:0007669"/>
    <property type="project" value="TreeGrafter"/>
</dbReference>
<evidence type="ECO:0000256" key="8">
    <source>
        <dbReference type="ARBA" id="ARBA00022801"/>
    </source>
</evidence>
<proteinExistence type="inferred from homology"/>
<dbReference type="Proteomes" id="UP000251205">
    <property type="component" value="Unassembled WGS sequence"/>
</dbReference>
<keyword evidence="9" id="KW-0442">Lipid degradation</keyword>
<feature type="domain" description="PLD phosphodiesterase" evidence="13">
    <location>
        <begin position="575"/>
        <end position="607"/>
    </location>
</feature>
<name>A0A329Y6C6_RHITR</name>
<dbReference type="PROSITE" id="PS50035">
    <property type="entry name" value="PLD"/>
    <property type="match status" value="1"/>
</dbReference>
<dbReference type="GO" id="GO:0016042">
    <property type="term" value="P:lipid catabolic process"/>
    <property type="evidence" value="ECO:0007669"/>
    <property type="project" value="UniProtKB-KW"/>
</dbReference>
<comment type="similarity">
    <text evidence="4">Belongs to the phospholipase D family.</text>
</comment>
<dbReference type="InterPro" id="IPR051406">
    <property type="entry name" value="PLD_domain"/>
</dbReference>
<evidence type="ECO:0000256" key="5">
    <source>
        <dbReference type="ARBA" id="ARBA00012027"/>
    </source>
</evidence>
<comment type="subcellular location">
    <subcellularLocation>
        <location evidence="3">Secreted</location>
    </subcellularLocation>
</comment>
<dbReference type="Pfam" id="PF13091">
    <property type="entry name" value="PLDc_2"/>
    <property type="match status" value="2"/>
</dbReference>
<evidence type="ECO:0000256" key="9">
    <source>
        <dbReference type="ARBA" id="ARBA00022963"/>
    </source>
</evidence>
<evidence type="ECO:0000313" key="14">
    <source>
        <dbReference type="EMBL" id="RAX37564.1"/>
    </source>
</evidence>
<sequence length="694" mass="75843">MGKLTRAHAWCNGEVAYVAWAADGPIAGCIGFMVTRVHETGQDAGTKRILPTWIAFTDQSNPDWLEQDSSVWPIQQYQWRDLTLRRSRNTAEVRPIDFKVHYKVVPVGLAGKAEDKLPPSATAPYLDEQGKPRYVGPQKALFALGPAISTPTIDVTHDFPSGGSIKATFTNGILSTQNLLRQLEDIQGKKPQAVAAGPIDNGKAKGILATLKKHIPIKNDKIRLFLTADVLSFLLHLIDRTEQSATGELYLALYELHDPELIDRLEALVKKGKARVILSTASSADVNPKGAPPPKQPIVWDVENYPARLRLHAANSSNVHDRLFNNDDHIGHNKFAVFVENGKPQTVLTGSTNWTETGLCTQSNNVILLDDEAIAQQYLGFWNDLLADKQPAGVPLTAKAGRKTATGFAANKAVQSDILRSANAKLKPEIAVAGGSKVEIFFSPNTKEPTKDKNSPTPIDLARVYSLMEHASDAIFFLTFYPGVRGEQNIVGTAADLAAKRPELLVQGAISNPKALPPAKAGTPTTYKTPSGKEKKLPQPSIWWPGGDDSRVAMIRASAVTIRTGDLRPELLSAGHAIIHDKIIVIDPLHPTNCTVITGSHNLGYKASYQNDENLLIIRGNQALAIAYAVHVLDTYDHYVMRARLEDERRKALIATGKEPVSNSGGFLRLNDQWQSRWFAPGGPPSSRDYFLGI</sequence>
<evidence type="ECO:0000256" key="1">
    <source>
        <dbReference type="ARBA" id="ARBA00000798"/>
    </source>
</evidence>
<dbReference type="InterPro" id="IPR001736">
    <property type="entry name" value="PLipase_D/transphosphatidylase"/>
</dbReference>
<keyword evidence="8" id="KW-0378">Hydrolase</keyword>
<comment type="caution">
    <text evidence="14">The sequence shown here is derived from an EMBL/GenBank/DDBJ whole genome shotgun (WGS) entry which is preliminary data.</text>
</comment>
<dbReference type="EMBL" id="QMKK01000061">
    <property type="protein sequence ID" value="RAX37564.1"/>
    <property type="molecule type" value="Genomic_DNA"/>
</dbReference>